<dbReference type="AlphaFoldDB" id="A0A938XS40"/>
<proteinExistence type="predicted"/>
<name>A0A938XS40_9FIRM</name>
<reference evidence="1" key="1">
    <citation type="submission" date="2021-01" db="EMBL/GenBank/DDBJ databases">
        <title>Genomic Encyclopedia of Type Strains, Phase IV (KMG-IV): sequencing the most valuable type-strain genomes for metagenomic binning, comparative biology and taxonomic classification.</title>
        <authorList>
            <person name="Goeker M."/>
        </authorList>
    </citation>
    <scope>NUCLEOTIDE SEQUENCE</scope>
    <source>
        <strain evidence="1">DSM 23230</strain>
    </source>
</reference>
<dbReference type="RefSeq" id="WP_204700539.1">
    <property type="nucleotide sequence ID" value="NZ_JAFBDQ010000003.1"/>
</dbReference>
<dbReference type="Proteomes" id="UP000774000">
    <property type="component" value="Unassembled WGS sequence"/>
</dbReference>
<comment type="caution">
    <text evidence="1">The sequence shown here is derived from an EMBL/GenBank/DDBJ whole genome shotgun (WGS) entry which is preliminary data.</text>
</comment>
<accession>A0A938XS40</accession>
<protein>
    <submittedName>
        <fullName evidence="1">Zn finger protein HypA/HybF involved in hydrogenase expression</fullName>
    </submittedName>
</protein>
<organism evidence="1 2">
    <name type="scientific">Halanaerobacter jeridensis</name>
    <dbReference type="NCBI Taxonomy" id="706427"/>
    <lineage>
        <taxon>Bacteria</taxon>
        <taxon>Bacillati</taxon>
        <taxon>Bacillota</taxon>
        <taxon>Clostridia</taxon>
        <taxon>Halanaerobiales</taxon>
        <taxon>Halobacteroidaceae</taxon>
        <taxon>Halanaerobacter</taxon>
    </lineage>
</organism>
<dbReference type="EMBL" id="JAFBDQ010000003">
    <property type="protein sequence ID" value="MBM7555814.1"/>
    <property type="molecule type" value="Genomic_DNA"/>
</dbReference>
<sequence length="99" mass="11396">MGIFDKIKKLLGIGSQKDLIKLKVRCNKCQEEIDSVFRKNYDFQPTYGAEEYDYSIQKELVCPNCYDSINLSLELDKNLNILSQEISGGQIINPTEEEK</sequence>
<evidence type="ECO:0000313" key="1">
    <source>
        <dbReference type="EMBL" id="MBM7555814.1"/>
    </source>
</evidence>
<keyword evidence="2" id="KW-1185">Reference proteome</keyword>
<gene>
    <name evidence="1" type="ORF">JOC47_000648</name>
</gene>
<evidence type="ECO:0000313" key="2">
    <source>
        <dbReference type="Proteomes" id="UP000774000"/>
    </source>
</evidence>